<keyword evidence="2" id="KW-1185">Reference proteome</keyword>
<accession>A0A8T2QLQ2</accession>
<dbReference type="OrthoDB" id="1914256at2759"/>
<organism evidence="1 2">
    <name type="scientific">Ceratopteris richardii</name>
    <name type="common">Triangle waterfern</name>
    <dbReference type="NCBI Taxonomy" id="49495"/>
    <lineage>
        <taxon>Eukaryota</taxon>
        <taxon>Viridiplantae</taxon>
        <taxon>Streptophyta</taxon>
        <taxon>Embryophyta</taxon>
        <taxon>Tracheophyta</taxon>
        <taxon>Polypodiopsida</taxon>
        <taxon>Polypodiidae</taxon>
        <taxon>Polypodiales</taxon>
        <taxon>Pteridineae</taxon>
        <taxon>Pteridaceae</taxon>
        <taxon>Parkerioideae</taxon>
        <taxon>Ceratopteris</taxon>
    </lineage>
</organism>
<dbReference type="Proteomes" id="UP000825935">
    <property type="component" value="Chromosome 34"/>
</dbReference>
<dbReference type="AlphaFoldDB" id="A0A8T2QLQ2"/>
<reference evidence="1" key="1">
    <citation type="submission" date="2021-08" db="EMBL/GenBank/DDBJ databases">
        <title>WGS assembly of Ceratopteris richardii.</title>
        <authorList>
            <person name="Marchant D.B."/>
            <person name="Chen G."/>
            <person name="Jenkins J."/>
            <person name="Shu S."/>
            <person name="Leebens-Mack J."/>
            <person name="Grimwood J."/>
            <person name="Schmutz J."/>
            <person name="Soltis P."/>
            <person name="Soltis D."/>
            <person name="Chen Z.-H."/>
        </authorList>
    </citation>
    <scope>NUCLEOTIDE SEQUENCE</scope>
    <source>
        <strain evidence="1">Whitten #5841</strain>
        <tissue evidence="1">Leaf</tissue>
    </source>
</reference>
<sequence>MQKRKVSAKLTKSPRGKWRVKISKISTIISAPLSSLSESYIRMMNGLSEKGNLSELAVLDSAGPATNFHGYQPGSTHYDHLQPQVRKFA</sequence>
<dbReference type="EMBL" id="CM035439">
    <property type="protein sequence ID" value="KAH7284534.1"/>
    <property type="molecule type" value="Genomic_DNA"/>
</dbReference>
<protein>
    <submittedName>
        <fullName evidence="1">Uncharacterized protein</fullName>
    </submittedName>
</protein>
<gene>
    <name evidence="1" type="ORF">KP509_34G058700</name>
</gene>
<name>A0A8T2QLQ2_CERRI</name>
<evidence type="ECO:0000313" key="2">
    <source>
        <dbReference type="Proteomes" id="UP000825935"/>
    </source>
</evidence>
<comment type="caution">
    <text evidence="1">The sequence shown here is derived from an EMBL/GenBank/DDBJ whole genome shotgun (WGS) entry which is preliminary data.</text>
</comment>
<proteinExistence type="predicted"/>
<evidence type="ECO:0000313" key="1">
    <source>
        <dbReference type="EMBL" id="KAH7284534.1"/>
    </source>
</evidence>